<dbReference type="InterPro" id="IPR017896">
    <property type="entry name" value="4Fe4S_Fe-S-bd"/>
</dbReference>
<comment type="subcellular location">
    <subcellularLocation>
        <location evidence="1">Cell membrane</location>
    </subcellularLocation>
</comment>
<evidence type="ECO:0000259" key="5">
    <source>
        <dbReference type="Pfam" id="PF12801"/>
    </source>
</evidence>
<feature type="transmembrane region" description="Helical" evidence="4">
    <location>
        <begin position="294"/>
        <end position="320"/>
    </location>
</feature>
<keyword evidence="3 4" id="KW-0472">Membrane</keyword>
<dbReference type="InterPro" id="IPR052378">
    <property type="entry name" value="NosR_regulator"/>
</dbReference>
<feature type="transmembrane region" description="Helical" evidence="4">
    <location>
        <begin position="351"/>
        <end position="372"/>
    </location>
</feature>
<dbReference type="KEGG" id="hda:BB347_17580"/>
<keyword evidence="4" id="KW-1133">Transmembrane helix</keyword>
<feature type="transmembrane region" description="Helical" evidence="4">
    <location>
        <begin position="148"/>
        <end position="167"/>
    </location>
</feature>
<organism evidence="7 8">
    <name type="scientific">Natronorubrum daqingense</name>
    <dbReference type="NCBI Taxonomy" id="588898"/>
    <lineage>
        <taxon>Archaea</taxon>
        <taxon>Methanobacteriati</taxon>
        <taxon>Methanobacteriota</taxon>
        <taxon>Stenosarchaea group</taxon>
        <taxon>Halobacteria</taxon>
        <taxon>Halobacteriales</taxon>
        <taxon>Natrialbaceae</taxon>
        <taxon>Natronorubrum</taxon>
    </lineage>
</organism>
<dbReference type="EMBL" id="CP019329">
    <property type="protein sequence ID" value="APX98668.1"/>
    <property type="molecule type" value="Genomic_DNA"/>
</dbReference>
<feature type="transmembrane region" description="Helical" evidence="4">
    <location>
        <begin position="392"/>
        <end position="409"/>
    </location>
</feature>
<dbReference type="Proteomes" id="UP000187321">
    <property type="component" value="Plasmid unnamed2"/>
</dbReference>
<reference evidence="7 8" key="2">
    <citation type="submission" date="2017-01" db="EMBL/GenBank/DDBJ databases">
        <authorList>
            <person name="Mah S.A."/>
            <person name="Swanson W.J."/>
            <person name="Moy G.W."/>
            <person name="Vacquier V.D."/>
        </authorList>
    </citation>
    <scope>NUCLEOTIDE SEQUENCE [LARGE SCALE GENOMIC DNA]</scope>
    <source>
        <strain evidence="7 8">CGMCC 1.8909</strain>
    </source>
</reference>
<feature type="domain" description="4Fe-4S ferredoxin-type" evidence="5">
    <location>
        <begin position="66"/>
        <end position="105"/>
    </location>
</feature>
<sequence length="443" mass="49852">MGENSERPWHITLTDNRIMKFLLTNKYVQPTVHVIMVGIFFLAIWEGLTGPQDPGSNFGAVAFFELWWIPVMLFSLVLIGRIWCYFCPMGAIVRFTQRFGLKRHFPMFANTKTTVLGISISVVSITAITFILARMPMYNLGMVFDPQLISYFFLISTILAVGVSLVYQRQAFCRYVCPASGVMTVTSRLSPFELRQEAETGVQCATLEYKSEYLSSDRRCVSCMNCTTEQPDEDVGLRARWPGAAAIRQRIPLPDEAILIIVLWAVFPIDHVLSDHIVTVTNAEAFIPGDWVDIYAYFASLLLAFAGYLTATAVGSWWSGIDWEESFTWLAYAYLPWAVLFMLGNHGIPGFLESGGAALNVFFTTFGIPITLSESLVSESTIAVWNSFNATLLPWIGVIWGLGIVWFAFRRFNFSKRTIVRSLLPHAVLLVATTAWVVVEVLW</sequence>
<geneLocation type="plasmid" evidence="6">
    <name>unnamed2</name>
</geneLocation>
<feature type="transmembrane region" description="Helical" evidence="4">
    <location>
        <begin position="421"/>
        <end position="439"/>
    </location>
</feature>
<keyword evidence="4" id="KW-0812">Transmembrane</keyword>
<keyword evidence="2" id="KW-1003">Cell membrane</keyword>
<feature type="transmembrane region" description="Helical" evidence="4">
    <location>
        <begin position="27"/>
        <end position="47"/>
    </location>
</feature>
<evidence type="ECO:0000313" key="7">
    <source>
        <dbReference type="EMBL" id="SIS09824.1"/>
    </source>
</evidence>
<dbReference type="GO" id="GO:0005886">
    <property type="term" value="C:plasma membrane"/>
    <property type="evidence" value="ECO:0007669"/>
    <property type="project" value="UniProtKB-SubCell"/>
</dbReference>
<dbReference type="PANTHER" id="PTHR30224">
    <property type="entry name" value="ELECTRON TRANSPORT PROTEIN"/>
    <property type="match status" value="1"/>
</dbReference>
<dbReference type="Pfam" id="PF12801">
    <property type="entry name" value="Fer4_5"/>
    <property type="match status" value="2"/>
</dbReference>
<dbReference type="RefSeq" id="WP_076584436.1">
    <property type="nucleotide sequence ID" value="NZ_CP019329.1"/>
</dbReference>
<feature type="transmembrane region" description="Helical" evidence="4">
    <location>
        <begin position="67"/>
        <end position="93"/>
    </location>
</feature>
<feature type="transmembrane region" description="Helical" evidence="4">
    <location>
        <begin position="114"/>
        <end position="136"/>
    </location>
</feature>
<proteinExistence type="predicted"/>
<dbReference type="PANTHER" id="PTHR30224:SF4">
    <property type="entry name" value="ELECTRON TRANSPORT PROTEIN YCCM-RELATED"/>
    <property type="match status" value="1"/>
</dbReference>
<evidence type="ECO:0000256" key="1">
    <source>
        <dbReference type="ARBA" id="ARBA00004236"/>
    </source>
</evidence>
<feature type="transmembrane region" description="Helical" evidence="4">
    <location>
        <begin position="326"/>
        <end position="344"/>
    </location>
</feature>
<dbReference type="EMBL" id="FTNP01000011">
    <property type="protein sequence ID" value="SIS09824.1"/>
    <property type="molecule type" value="Genomic_DNA"/>
</dbReference>
<reference evidence="6 9" key="1">
    <citation type="submission" date="2017-01" db="EMBL/GenBank/DDBJ databases">
        <title>Complete genome sequence of Haloterrigena daqingensis type strain (JX313T).</title>
        <authorList>
            <person name="Shuang W."/>
        </authorList>
    </citation>
    <scope>NUCLEOTIDE SEQUENCE [LARGE SCALE GENOMIC DNA]</scope>
    <source>
        <strain evidence="9">JX313</strain>
        <strain evidence="6">JX313T</strain>
        <plasmid evidence="9">Plasmid unnamed2</plasmid>
        <plasmid evidence="6">unnamed2</plasmid>
    </source>
</reference>
<name>A0A1N7GBB2_9EURY</name>
<feature type="domain" description="4Fe-4S ferredoxin-type" evidence="5">
    <location>
        <begin position="151"/>
        <end position="183"/>
    </location>
</feature>
<evidence type="ECO:0000256" key="2">
    <source>
        <dbReference type="ARBA" id="ARBA00022475"/>
    </source>
</evidence>
<keyword evidence="6" id="KW-0614">Plasmid</keyword>
<evidence type="ECO:0000313" key="8">
    <source>
        <dbReference type="Proteomes" id="UP000185687"/>
    </source>
</evidence>
<evidence type="ECO:0000313" key="9">
    <source>
        <dbReference type="Proteomes" id="UP000187321"/>
    </source>
</evidence>
<dbReference type="Proteomes" id="UP000185687">
    <property type="component" value="Unassembled WGS sequence"/>
</dbReference>
<evidence type="ECO:0000256" key="3">
    <source>
        <dbReference type="ARBA" id="ARBA00023136"/>
    </source>
</evidence>
<keyword evidence="8" id="KW-1185">Reference proteome</keyword>
<evidence type="ECO:0000313" key="6">
    <source>
        <dbReference type="EMBL" id="APX98668.1"/>
    </source>
</evidence>
<gene>
    <name evidence="6" type="ORF">BB347_17580</name>
    <name evidence="7" type="ORF">SAMN05421809_3867</name>
</gene>
<dbReference type="OrthoDB" id="23833at2157"/>
<accession>A0A1N7GBB2</accession>
<dbReference type="AlphaFoldDB" id="A0A1N7GBB2"/>
<protein>
    <submittedName>
        <fullName evidence="7">4Fe-4S binding domain-containing protein</fullName>
    </submittedName>
</protein>
<dbReference type="GeneID" id="30957793"/>
<evidence type="ECO:0000256" key="4">
    <source>
        <dbReference type="SAM" id="Phobius"/>
    </source>
</evidence>